<proteinExistence type="predicted"/>
<dbReference type="EMBL" id="SDLO01000026">
    <property type="protein sequence ID" value="TDK85209.1"/>
    <property type="molecule type" value="Genomic_DNA"/>
</dbReference>
<accession>A0A4R5W8G4</accession>
<keyword evidence="1" id="KW-1133">Transmembrane helix</keyword>
<comment type="caution">
    <text evidence="2">The sequence shown here is derived from an EMBL/GenBank/DDBJ whole genome shotgun (WGS) entry which is preliminary data.</text>
</comment>
<evidence type="ECO:0000313" key="2">
    <source>
        <dbReference type="EMBL" id="TDK85209.1"/>
    </source>
</evidence>
<gene>
    <name evidence="2" type="ORF">EUA03_22975</name>
</gene>
<organism evidence="2 3">
    <name type="scientific">Mycolicibacterium mucogenicum</name>
    <name type="common">Mycobacterium mucogenicum</name>
    <dbReference type="NCBI Taxonomy" id="56689"/>
    <lineage>
        <taxon>Bacteria</taxon>
        <taxon>Bacillati</taxon>
        <taxon>Actinomycetota</taxon>
        <taxon>Actinomycetes</taxon>
        <taxon>Mycobacteriales</taxon>
        <taxon>Mycobacteriaceae</taxon>
        <taxon>Mycolicibacterium</taxon>
    </lineage>
</organism>
<dbReference type="Proteomes" id="UP000294929">
    <property type="component" value="Unassembled WGS sequence"/>
</dbReference>
<feature type="transmembrane region" description="Helical" evidence="1">
    <location>
        <begin position="112"/>
        <end position="129"/>
    </location>
</feature>
<keyword evidence="1" id="KW-0812">Transmembrane</keyword>
<sequence length="157" mass="16436">MNAKPKIAAGAVVHQSRKGNWSNMFSRVLTLAGAAAVLGALLSTAIPVQLGAVDRFGMPIPCGNGFHPDFEVARAQDQINLDLQTNGGPMFVASNYVEQCQSILADRQATTLPVGAGGVVVLIAAVVLWSHRRPQVGQEPAVAPVLTPPFTREAALS</sequence>
<evidence type="ECO:0000313" key="3">
    <source>
        <dbReference type="Proteomes" id="UP000294929"/>
    </source>
</evidence>
<dbReference type="AlphaFoldDB" id="A0A4R5W8G4"/>
<evidence type="ECO:0000256" key="1">
    <source>
        <dbReference type="SAM" id="Phobius"/>
    </source>
</evidence>
<protein>
    <submittedName>
        <fullName evidence="2">Uncharacterized protein</fullName>
    </submittedName>
</protein>
<reference evidence="2 3" key="1">
    <citation type="submission" date="2019-01" db="EMBL/GenBank/DDBJ databases">
        <title>High-quality-draft genome sequences of five non-tuberculosis mycobacteriaceae isolated from a nosocomial environment.</title>
        <authorList>
            <person name="Tiago I."/>
            <person name="Alarico S."/>
            <person name="Pereira S.G."/>
            <person name="Coelho C."/>
            <person name="Maranha A."/>
            <person name="Empadinhas N."/>
        </authorList>
    </citation>
    <scope>NUCLEOTIDE SEQUENCE [LARGE SCALE GENOMIC DNA]</scope>
    <source>
        <strain evidence="2 3">24AIII</strain>
    </source>
</reference>
<keyword evidence="1" id="KW-0472">Membrane</keyword>
<name>A0A4R5W8G4_MYCMU</name>